<evidence type="ECO:0000313" key="2">
    <source>
        <dbReference type="EMBL" id="KAF2074195.1"/>
    </source>
</evidence>
<dbReference type="EMBL" id="AJWJ01000159">
    <property type="protein sequence ID" value="KAF2074195.1"/>
    <property type="molecule type" value="Genomic_DNA"/>
</dbReference>
<dbReference type="Proteomes" id="UP000695562">
    <property type="component" value="Unassembled WGS sequence"/>
</dbReference>
<dbReference type="AlphaFoldDB" id="A0A8J4PW47"/>
<feature type="compositionally biased region" description="Pro residues" evidence="1">
    <location>
        <begin position="71"/>
        <end position="88"/>
    </location>
</feature>
<proteinExistence type="predicted"/>
<comment type="caution">
    <text evidence="2">The sequence shown here is derived from an EMBL/GenBank/DDBJ whole genome shotgun (WGS) entry which is preliminary data.</text>
</comment>
<keyword evidence="3" id="KW-1185">Reference proteome</keyword>
<sequence length="107" mass="12344">MQRIINYSQFKNNLLLNTNSSSVLSKNIFLLRNRDYSTIYRKQDGTTVRSPFPNQPHSDPKPTIPPKEISPYPPKDPNPNPTPFPNNPKKPKPTDFPIEDELYPQPI</sequence>
<evidence type="ECO:0000313" key="3">
    <source>
        <dbReference type="Proteomes" id="UP000695562"/>
    </source>
</evidence>
<accession>A0A8J4PW47</accession>
<feature type="compositionally biased region" description="Acidic residues" evidence="1">
    <location>
        <begin position="97"/>
        <end position="107"/>
    </location>
</feature>
<feature type="region of interest" description="Disordered" evidence="1">
    <location>
        <begin position="42"/>
        <end position="107"/>
    </location>
</feature>
<organism evidence="2 3">
    <name type="scientific">Polysphondylium violaceum</name>
    <dbReference type="NCBI Taxonomy" id="133409"/>
    <lineage>
        <taxon>Eukaryota</taxon>
        <taxon>Amoebozoa</taxon>
        <taxon>Evosea</taxon>
        <taxon>Eumycetozoa</taxon>
        <taxon>Dictyostelia</taxon>
        <taxon>Dictyosteliales</taxon>
        <taxon>Dictyosteliaceae</taxon>
        <taxon>Polysphondylium</taxon>
    </lineage>
</organism>
<protein>
    <submittedName>
        <fullName evidence="2">Uncharacterized protein</fullName>
    </submittedName>
</protein>
<evidence type="ECO:0000256" key="1">
    <source>
        <dbReference type="SAM" id="MobiDB-lite"/>
    </source>
</evidence>
<name>A0A8J4PW47_9MYCE</name>
<gene>
    <name evidence="2" type="ORF">CYY_004481</name>
</gene>
<reference evidence="2" key="1">
    <citation type="submission" date="2020-01" db="EMBL/GenBank/DDBJ databases">
        <title>Development of genomics and gene disruption for Polysphondylium violaceum indicates a role for the polyketide synthase stlB in stalk morphogenesis.</title>
        <authorList>
            <person name="Narita B."/>
            <person name="Kawabe Y."/>
            <person name="Kin K."/>
            <person name="Saito T."/>
            <person name="Gibbs R."/>
            <person name="Kuspa A."/>
            <person name="Muzny D."/>
            <person name="Queller D."/>
            <person name="Richards S."/>
            <person name="Strassman J."/>
            <person name="Sucgang R."/>
            <person name="Worley K."/>
            <person name="Schaap P."/>
        </authorList>
    </citation>
    <scope>NUCLEOTIDE SEQUENCE</scope>
    <source>
        <strain evidence="2">QSvi11</strain>
    </source>
</reference>